<dbReference type="InterPro" id="IPR015894">
    <property type="entry name" value="Guanylate-bd_N"/>
</dbReference>
<gene>
    <name evidence="3" type="ORF">DERYTH_LOCUS374</name>
</gene>
<evidence type="ECO:0000313" key="4">
    <source>
        <dbReference type="Proteomes" id="UP000789405"/>
    </source>
</evidence>
<comment type="caution">
    <text evidence="3">The sequence shown here is derived from an EMBL/GenBank/DDBJ whole genome shotgun (WGS) entry which is preliminary data.</text>
</comment>
<name>A0A9N8VER5_9GLOM</name>
<dbReference type="EMBL" id="CAJVPY010000079">
    <property type="protein sequence ID" value="CAG8448575.1"/>
    <property type="molecule type" value="Genomic_DNA"/>
</dbReference>
<sequence length="1983" mass="231423">MSKTSTFKVLNMNSLKWIVISDEYNKSQDDDINEVAKSDICIKVEKNATDLLSTKNETVNLISIFGPARTGKSTFMNIIAGVDDHDNEIFKSSSALETVTTGVDISETFLPLREFSKLNDNPEIDSNILVGFIDTEGQGNKGDEFDIYLFSPILVTSKIVIFWWPGMLQLNTILNNLGAITTSAKRITRGTQDQHQNTKPYGHLHIIFSSWNNNNTPDDVKKLLLEPQAVNREKDKEHNSIRELLNDCFESIDIWLFPANGLMQARERLLFEDFNDNWKQTFRDMRKKISEQLSINKPKHSAEKPWTGRDIAEFTELLCKTLTSSENYAITSIFERMQYIRAKTLAKNALNDFRALINEMKFQYKAEGCDYEGISACLCKELEKFKEMLKLESFSDKVVNEIYAIYSKSACLITSDLKTKFTKLIIEVQNLQKQFDEYISSIEFPLLKTDLAMLLNEPTQLLWCDFNEIVRDIPKDLVQQYRKELENFVQRKTQYLEKENEKEIISFAENKMKEYLEKLVKKLEKRLPMKENKLKSEWLISFKQSEEVYFNSYASFNNFYEDTALPGNLHILADSFLESLVENNSTAWENKADEFIKRAGMQFKQALAFNFPVNDKKIFNNVVIEQYLQEEILKFSYKASNIFPHTIMNNIYTKYKKIFSFIVTKHQEENNKNIKENPKKIERYILDWDILLDANVRNDLERWQHEVDELLFISTTIPGLANLPSFQLLCICNDLINLDAITVPSSFRRTVRSILRRDTENMLSEQFVIEILKSLESKELKFVQMLFISRCLGIMAPTFPIRQLFYKLLFENRPFVFASPIIRYIFFTENEKYQEEEHRNAFFDLIKTPQIVFESSLDLKIINDLLRENDLDSKIAALSCDIIQKTFFVDHKLDELHHNFSNAVNSLSITIVEPLQIISAIAFLKEYVRTFCDENKITLKEYVRNFRNKKSTFKAKVPSFTCTSEIIRDINDLMKLKCSRIHSLKIYFLKYLRSCDFSMQDIKDLCESQEQPFPWLKEISWGDKVNRLSFNPYWLHQDYKYAEDYYYHIYNIYEADTNMNFASYLEMERSKMPNMIYKILDWGFGWPNNKLLQKNDLVTFAGVIVVRLHYIRASRKWTDNEKRIVNCLTTEIEAMNVSPIYKNMLKKLLSNSNSLIQLLEEDEVSPEDNTIDEFLMKSVIVHLIILHSSIQNDTSPLAAYLHQLQVCQNDFILTCPSDVEGVVMNAVASFRDDNGAESGVTRYRCICGEKFIVLDCGDFAKPGERNSISISGKCLKCKKVIGYGSIEGDYTRLDAKKITSVPIKHDPGYIVKRISNEKTHNVRMMTPQAYRILHLFVHTLLGASVPSSIASKFFAKNGNSVGCPMKYCLNHIRNDWKILKEIFNCNNEQLALILHSVISSMIKKPASYEWRLDTPEKREEWEFQFSKEIDIPNVVVMTQNIRNKMSKDRISLTEEEIDDILSVKDQKYHHENLLRLWRKIKDVDFKSLSAYYLIDNNNKAKFPFLGVFFRYKKKLHLIKNIFPILKFVQILKTRLEYQITRQEAREMTFDNFISQESNNGELQEISLALNSAFKAFAESWNMVVPYVKRYQCLQFETIPQISYSSSVMFGLAEEKDVGIYLCAIISYLTELQNQFLDETIAIPFGLCRSLKFLETNVENIPSTSTAQNDDGIQYYLQTVQIQHAQPTNFIDYEWNDKILQYSQRNLEIRYGEDIVFDLYQIEKELAHQLVFNKFLISNTFNTSFRFPYYEEMFLRDFNILTNFEKFVAQEPLPIASINSSDLYNHVLDKLFSSENASRMLPALEMIICNVNFEMNGEISIKGYISQQMNLSIFTENAEFCGMFSADLRLKHLISLYERAESMKAFSFNDIDAKYRKPLSRNMNIQILEVIAFEKQFKNQISACELFIALKRFLARYLMAESLEYISTNDKLINYIIDEDLGCWPSSSSLKIAKYLFPSEIQVGQTYSVYELLSSRQTSNQYSV</sequence>
<dbReference type="OrthoDB" id="2423900at2759"/>
<feature type="domain" description="Guanylate-binding protein N-terminal" evidence="2">
    <location>
        <begin position="42"/>
        <end position="285"/>
    </location>
</feature>
<organism evidence="3 4">
    <name type="scientific">Dentiscutata erythropus</name>
    <dbReference type="NCBI Taxonomy" id="1348616"/>
    <lineage>
        <taxon>Eukaryota</taxon>
        <taxon>Fungi</taxon>
        <taxon>Fungi incertae sedis</taxon>
        <taxon>Mucoromycota</taxon>
        <taxon>Glomeromycotina</taxon>
        <taxon>Glomeromycetes</taxon>
        <taxon>Diversisporales</taxon>
        <taxon>Gigasporaceae</taxon>
        <taxon>Dentiscutata</taxon>
    </lineage>
</organism>
<dbReference type="InterPro" id="IPR027417">
    <property type="entry name" value="P-loop_NTPase"/>
</dbReference>
<dbReference type="Gene3D" id="3.40.50.300">
    <property type="entry name" value="P-loop containing nucleotide triphosphate hydrolases"/>
    <property type="match status" value="1"/>
</dbReference>
<proteinExistence type="predicted"/>
<dbReference type="PANTHER" id="PTHR10751">
    <property type="entry name" value="GUANYLATE BINDING PROTEIN"/>
    <property type="match status" value="1"/>
</dbReference>
<dbReference type="GO" id="GO:0003924">
    <property type="term" value="F:GTPase activity"/>
    <property type="evidence" value="ECO:0007669"/>
    <property type="project" value="InterPro"/>
</dbReference>
<evidence type="ECO:0000256" key="1">
    <source>
        <dbReference type="SAM" id="Coils"/>
    </source>
</evidence>
<keyword evidence="4" id="KW-1185">Reference proteome</keyword>
<feature type="coiled-coil region" evidence="1">
    <location>
        <begin position="478"/>
        <end position="533"/>
    </location>
</feature>
<reference evidence="3" key="1">
    <citation type="submission" date="2021-06" db="EMBL/GenBank/DDBJ databases">
        <authorList>
            <person name="Kallberg Y."/>
            <person name="Tangrot J."/>
            <person name="Rosling A."/>
        </authorList>
    </citation>
    <scope>NUCLEOTIDE SEQUENCE</scope>
    <source>
        <strain evidence="3">MA453B</strain>
    </source>
</reference>
<evidence type="ECO:0000313" key="3">
    <source>
        <dbReference type="EMBL" id="CAG8448575.1"/>
    </source>
</evidence>
<dbReference type="Proteomes" id="UP000789405">
    <property type="component" value="Unassembled WGS sequence"/>
</dbReference>
<dbReference type="Pfam" id="PF02263">
    <property type="entry name" value="GBP"/>
    <property type="match status" value="1"/>
</dbReference>
<protein>
    <submittedName>
        <fullName evidence="3">852_t:CDS:1</fullName>
    </submittedName>
</protein>
<accession>A0A9N8VER5</accession>
<evidence type="ECO:0000259" key="2">
    <source>
        <dbReference type="Pfam" id="PF02263"/>
    </source>
</evidence>
<keyword evidence="1" id="KW-0175">Coiled coil</keyword>
<dbReference type="GO" id="GO:0005525">
    <property type="term" value="F:GTP binding"/>
    <property type="evidence" value="ECO:0007669"/>
    <property type="project" value="InterPro"/>
</dbReference>
<dbReference type="SUPFAM" id="SSF52540">
    <property type="entry name" value="P-loop containing nucleoside triphosphate hydrolases"/>
    <property type="match status" value="2"/>
</dbReference>